<dbReference type="GO" id="GO:0006355">
    <property type="term" value="P:regulation of DNA-templated transcription"/>
    <property type="evidence" value="ECO:0007669"/>
    <property type="project" value="UniProtKB-ARBA"/>
</dbReference>
<dbReference type="PANTHER" id="PTHR30328">
    <property type="entry name" value="TRANSCRIPTIONAL REPRESSOR"/>
    <property type="match status" value="1"/>
</dbReference>
<sequence>MSPTSQTSHPQDSRTAGPSASDAPKHVTSIDTADTSDIATVDDVIDIALAGFAQKGFNDTTIDSIAKKSGMSKRMIHYHFGDKKGLYQQALAEAVARLHPPAEVLNRSYAVPVEGVRRFVDALFYRMVEQEDAQRLIQRENMDPVLKLTEISAIADASELTLHLERLLMMGQDAGAFRPGISADDVLALIVALGAYRLGYHALSVNLFNIDTASQENTDGMRRFIIDTVLAFLTSNIPDSGYDAYLTVSPALPDVPVDGEIYEFGDDIY</sequence>
<dbReference type="InterPro" id="IPR009057">
    <property type="entry name" value="Homeodomain-like_sf"/>
</dbReference>
<feature type="domain" description="HTH tetR-type" evidence="4">
    <location>
        <begin position="38"/>
        <end position="98"/>
    </location>
</feature>
<evidence type="ECO:0000313" key="5">
    <source>
        <dbReference type="EMBL" id="SER87471.1"/>
    </source>
</evidence>
<dbReference type="Gene3D" id="1.10.357.10">
    <property type="entry name" value="Tetracycline Repressor, domain 2"/>
    <property type="match status" value="1"/>
</dbReference>
<dbReference type="GO" id="GO:0003677">
    <property type="term" value="F:DNA binding"/>
    <property type="evidence" value="ECO:0007669"/>
    <property type="project" value="UniProtKB-UniRule"/>
</dbReference>
<organism evidence="5 6">
    <name type="scientific">Corynebacterium cystitidis DSM 20524</name>
    <dbReference type="NCBI Taxonomy" id="1121357"/>
    <lineage>
        <taxon>Bacteria</taxon>
        <taxon>Bacillati</taxon>
        <taxon>Actinomycetota</taxon>
        <taxon>Actinomycetes</taxon>
        <taxon>Mycobacteriales</taxon>
        <taxon>Corynebacteriaceae</taxon>
        <taxon>Corynebacterium</taxon>
    </lineage>
</organism>
<evidence type="ECO:0000256" key="3">
    <source>
        <dbReference type="SAM" id="MobiDB-lite"/>
    </source>
</evidence>
<dbReference type="InterPro" id="IPR001647">
    <property type="entry name" value="HTH_TetR"/>
</dbReference>
<keyword evidence="1 2" id="KW-0238">DNA-binding</keyword>
<dbReference type="Pfam" id="PF00440">
    <property type="entry name" value="TetR_N"/>
    <property type="match status" value="1"/>
</dbReference>
<dbReference type="PROSITE" id="PS50977">
    <property type="entry name" value="HTH_TETR_2"/>
    <property type="match status" value="1"/>
</dbReference>
<gene>
    <name evidence="5" type="ORF">SAMN05661109_01233</name>
</gene>
<keyword evidence="6" id="KW-1185">Reference proteome</keyword>
<evidence type="ECO:0000256" key="1">
    <source>
        <dbReference type="ARBA" id="ARBA00023125"/>
    </source>
</evidence>
<dbReference type="PRINTS" id="PR00455">
    <property type="entry name" value="HTHTETR"/>
</dbReference>
<dbReference type="InterPro" id="IPR050109">
    <property type="entry name" value="HTH-type_TetR-like_transc_reg"/>
</dbReference>
<feature type="region of interest" description="Disordered" evidence="3">
    <location>
        <begin position="1"/>
        <end position="29"/>
    </location>
</feature>
<dbReference type="EMBL" id="FOGQ01000004">
    <property type="protein sequence ID" value="SER87471.1"/>
    <property type="molecule type" value="Genomic_DNA"/>
</dbReference>
<dbReference type="RefSeq" id="WP_092257713.1">
    <property type="nucleotide sequence ID" value="NZ_CP047199.1"/>
</dbReference>
<name>A0A1H9SRB7_9CORY</name>
<dbReference type="SUPFAM" id="SSF46689">
    <property type="entry name" value="Homeodomain-like"/>
    <property type="match status" value="1"/>
</dbReference>
<dbReference type="Proteomes" id="UP000198929">
    <property type="component" value="Unassembled WGS sequence"/>
</dbReference>
<proteinExistence type="predicted"/>
<evidence type="ECO:0000256" key="2">
    <source>
        <dbReference type="PROSITE-ProRule" id="PRU00335"/>
    </source>
</evidence>
<dbReference type="InterPro" id="IPR036271">
    <property type="entry name" value="Tet_transcr_reg_TetR-rel_C_sf"/>
</dbReference>
<protein>
    <submittedName>
        <fullName evidence="5">Transcriptional regulator, TetR family</fullName>
    </submittedName>
</protein>
<dbReference type="Pfam" id="PF17938">
    <property type="entry name" value="TetR_C_29"/>
    <property type="match status" value="1"/>
</dbReference>
<dbReference type="PANTHER" id="PTHR30328:SF54">
    <property type="entry name" value="HTH-TYPE TRANSCRIPTIONAL REPRESSOR SCO4008"/>
    <property type="match status" value="1"/>
</dbReference>
<feature type="DNA-binding region" description="H-T-H motif" evidence="2">
    <location>
        <begin position="61"/>
        <end position="80"/>
    </location>
</feature>
<dbReference type="AlphaFoldDB" id="A0A1H9SRB7"/>
<evidence type="ECO:0000313" key="6">
    <source>
        <dbReference type="Proteomes" id="UP000198929"/>
    </source>
</evidence>
<dbReference type="InterPro" id="IPR041474">
    <property type="entry name" value="NicS_C"/>
</dbReference>
<feature type="compositionally biased region" description="Polar residues" evidence="3">
    <location>
        <begin position="1"/>
        <end position="18"/>
    </location>
</feature>
<dbReference type="SUPFAM" id="SSF48498">
    <property type="entry name" value="Tetracyclin repressor-like, C-terminal domain"/>
    <property type="match status" value="1"/>
</dbReference>
<accession>A0A1H9SRB7</accession>
<reference evidence="6" key="1">
    <citation type="submission" date="2016-10" db="EMBL/GenBank/DDBJ databases">
        <authorList>
            <person name="Varghese N."/>
            <person name="Submissions S."/>
        </authorList>
    </citation>
    <scope>NUCLEOTIDE SEQUENCE [LARGE SCALE GENOMIC DNA]</scope>
    <source>
        <strain evidence="6">DSM 20524</strain>
    </source>
</reference>
<evidence type="ECO:0000259" key="4">
    <source>
        <dbReference type="PROSITE" id="PS50977"/>
    </source>
</evidence>
<dbReference type="STRING" id="1121357.SAMN05661109_01233"/>